<feature type="region of interest" description="Disordered" evidence="1">
    <location>
        <begin position="211"/>
        <end position="230"/>
    </location>
</feature>
<accession>A0A9P4IWR7</accession>
<dbReference type="EMBL" id="ML996090">
    <property type="protein sequence ID" value="KAF2149976.1"/>
    <property type="molecule type" value="Genomic_DNA"/>
</dbReference>
<gene>
    <name evidence="2" type="ORF">K461DRAFT_270526</name>
</gene>
<feature type="compositionally biased region" description="Low complexity" evidence="1">
    <location>
        <begin position="85"/>
        <end position="96"/>
    </location>
</feature>
<proteinExistence type="predicted"/>
<evidence type="ECO:0000313" key="2">
    <source>
        <dbReference type="EMBL" id="KAF2149976.1"/>
    </source>
</evidence>
<name>A0A9P4IWR7_9PEZI</name>
<dbReference type="Proteomes" id="UP000799439">
    <property type="component" value="Unassembled WGS sequence"/>
</dbReference>
<feature type="region of interest" description="Disordered" evidence="1">
    <location>
        <begin position="78"/>
        <end position="206"/>
    </location>
</feature>
<dbReference type="OrthoDB" id="3884218at2759"/>
<dbReference type="AlphaFoldDB" id="A0A9P4IWR7"/>
<feature type="compositionally biased region" description="Polar residues" evidence="1">
    <location>
        <begin position="162"/>
        <end position="191"/>
    </location>
</feature>
<evidence type="ECO:0000313" key="3">
    <source>
        <dbReference type="Proteomes" id="UP000799439"/>
    </source>
</evidence>
<evidence type="ECO:0000256" key="1">
    <source>
        <dbReference type="SAM" id="MobiDB-lite"/>
    </source>
</evidence>
<feature type="compositionally biased region" description="Basic and acidic residues" evidence="1">
    <location>
        <begin position="196"/>
        <end position="206"/>
    </location>
</feature>
<comment type="caution">
    <text evidence="2">The sequence shown here is derived from an EMBL/GenBank/DDBJ whole genome shotgun (WGS) entry which is preliminary data.</text>
</comment>
<feature type="compositionally biased region" description="Polar residues" evidence="1">
    <location>
        <begin position="1"/>
        <end position="13"/>
    </location>
</feature>
<reference evidence="2" key="1">
    <citation type="journal article" date="2020" name="Stud. Mycol.">
        <title>101 Dothideomycetes genomes: a test case for predicting lifestyles and emergence of pathogens.</title>
        <authorList>
            <person name="Haridas S."/>
            <person name="Albert R."/>
            <person name="Binder M."/>
            <person name="Bloem J."/>
            <person name="Labutti K."/>
            <person name="Salamov A."/>
            <person name="Andreopoulos B."/>
            <person name="Baker S."/>
            <person name="Barry K."/>
            <person name="Bills G."/>
            <person name="Bluhm B."/>
            <person name="Cannon C."/>
            <person name="Castanera R."/>
            <person name="Culley D."/>
            <person name="Daum C."/>
            <person name="Ezra D."/>
            <person name="Gonzalez J."/>
            <person name="Henrissat B."/>
            <person name="Kuo A."/>
            <person name="Liang C."/>
            <person name="Lipzen A."/>
            <person name="Lutzoni F."/>
            <person name="Magnuson J."/>
            <person name="Mondo S."/>
            <person name="Nolan M."/>
            <person name="Ohm R."/>
            <person name="Pangilinan J."/>
            <person name="Park H.-J."/>
            <person name="Ramirez L."/>
            <person name="Alfaro M."/>
            <person name="Sun H."/>
            <person name="Tritt A."/>
            <person name="Yoshinaga Y."/>
            <person name="Zwiers L.-H."/>
            <person name="Turgeon B."/>
            <person name="Goodwin S."/>
            <person name="Spatafora J."/>
            <person name="Crous P."/>
            <person name="Grigoriev I."/>
        </authorList>
    </citation>
    <scope>NUCLEOTIDE SEQUENCE</scope>
    <source>
        <strain evidence="2">CBS 260.36</strain>
    </source>
</reference>
<organism evidence="2 3">
    <name type="scientific">Myriangium duriaei CBS 260.36</name>
    <dbReference type="NCBI Taxonomy" id="1168546"/>
    <lineage>
        <taxon>Eukaryota</taxon>
        <taxon>Fungi</taxon>
        <taxon>Dikarya</taxon>
        <taxon>Ascomycota</taxon>
        <taxon>Pezizomycotina</taxon>
        <taxon>Dothideomycetes</taxon>
        <taxon>Dothideomycetidae</taxon>
        <taxon>Myriangiales</taxon>
        <taxon>Myriangiaceae</taxon>
        <taxon>Myriangium</taxon>
    </lineage>
</organism>
<protein>
    <submittedName>
        <fullName evidence="2">Uncharacterized protein</fullName>
    </submittedName>
</protein>
<feature type="region of interest" description="Disordered" evidence="1">
    <location>
        <begin position="1"/>
        <end position="24"/>
    </location>
</feature>
<sequence length="341" mass="37348">MAQTASQRSSSLHRQAKSTPGYFEFNPSIQSDTALIQSAMDSSHVHRLDAFHNRASEHFNLPQDAHIYAARPLPPVPSLALRQPSSSKSLRSLAVSQRNRRPSLGAQGRTTTTDCVERQLPPLPLRAAPTHRRGLSIESVSSDKPSESDVPVRRPRAMRSISFRNFLNRNTYPQQPSPTESVRTGSSLSQNSDSTRTSRDSRHDSIVDEMGITASKVNAPAPASGNRRPSTLTLNTLRARKISQENVPSLPVRPSSARKSSHSVTSGRRWGIFGADKGVSEVTIDDCENTPPAPITPPGTSEMKCHRCYYYSMRNCNGWVMGGSHGDACENCTMHGFFGSP</sequence>
<keyword evidence="3" id="KW-1185">Reference proteome</keyword>